<evidence type="ECO:0008006" key="9">
    <source>
        <dbReference type="Google" id="ProtNLM"/>
    </source>
</evidence>
<evidence type="ECO:0000313" key="7">
    <source>
        <dbReference type="Proteomes" id="UP000541735"/>
    </source>
</evidence>
<dbReference type="EMBL" id="JAARYD010000012">
    <property type="protein sequence ID" value="MBC2178238.1"/>
    <property type="molecule type" value="Genomic_DNA"/>
</dbReference>
<dbReference type="EMBL" id="JAASTX010000004">
    <property type="protein sequence ID" value="MBC1491067.1"/>
    <property type="molecule type" value="Genomic_DNA"/>
</dbReference>
<gene>
    <name evidence="3" type="ORF">HCB27_16525</name>
    <name evidence="4" type="ORF">HCB27_16540</name>
    <name evidence="5" type="ORF">HCC36_07100</name>
    <name evidence="1" type="ORF">HCI99_04185</name>
    <name evidence="2" type="ORF">HCI99_04450</name>
</gene>
<evidence type="ECO:0000313" key="2">
    <source>
        <dbReference type="EMBL" id="MBC1491067.1"/>
    </source>
</evidence>
<dbReference type="EMBL" id="JAARZT010000011">
    <property type="protein sequence ID" value="MBC2292999.1"/>
    <property type="molecule type" value="Genomic_DNA"/>
</dbReference>
<dbReference type="RefSeq" id="WP_185416952.1">
    <property type="nucleotide sequence ID" value="NZ_JAARQU010000004.1"/>
</dbReference>
<dbReference type="Proteomes" id="UP000543005">
    <property type="component" value="Unassembled WGS sequence"/>
</dbReference>
<dbReference type="Proteomes" id="UP000541735">
    <property type="component" value="Unassembled WGS sequence"/>
</dbReference>
<evidence type="ECO:0000313" key="1">
    <source>
        <dbReference type="EMBL" id="MBC1491018.1"/>
    </source>
</evidence>
<evidence type="ECO:0000313" key="3">
    <source>
        <dbReference type="EMBL" id="MBC2178235.1"/>
    </source>
</evidence>
<evidence type="ECO:0000313" key="5">
    <source>
        <dbReference type="EMBL" id="MBC2292999.1"/>
    </source>
</evidence>
<evidence type="ECO:0000313" key="8">
    <source>
        <dbReference type="Proteomes" id="UP000543005"/>
    </source>
</evidence>
<dbReference type="AlphaFoldDB" id="A0A7X0XBH6"/>
<evidence type="ECO:0000313" key="6">
    <source>
        <dbReference type="Proteomes" id="UP000533953"/>
    </source>
</evidence>
<dbReference type="Proteomes" id="UP000533953">
    <property type="component" value="Unassembled WGS sequence"/>
</dbReference>
<accession>A0A7X0XBH6</accession>
<name>A0A7X0XBH6_9LIST</name>
<dbReference type="EMBL" id="JAASTX010000004">
    <property type="protein sequence ID" value="MBC1491018.1"/>
    <property type="molecule type" value="Genomic_DNA"/>
</dbReference>
<sequence>MDKKEFINYANEHLISSHQAREITGQKLAAFKQSVKNEKLIPALVIPESETRVIRLFFREDVIAYKERMKEWQSARKPSK</sequence>
<comment type="caution">
    <text evidence="2">The sequence shown here is derived from an EMBL/GenBank/DDBJ whole genome shotgun (WGS) entry which is preliminary data.</text>
</comment>
<dbReference type="EMBL" id="JAARYD010000011">
    <property type="protein sequence ID" value="MBC2178235.1"/>
    <property type="molecule type" value="Genomic_DNA"/>
</dbReference>
<reference evidence="6 7" key="1">
    <citation type="submission" date="2020-03" db="EMBL/GenBank/DDBJ databases">
        <title>Soil Listeria distribution.</title>
        <authorList>
            <person name="Liao J."/>
            <person name="Wiedmann M."/>
        </authorList>
    </citation>
    <scope>NUCLEOTIDE SEQUENCE [LARGE SCALE GENOMIC DNA]</scope>
    <source>
        <strain evidence="5 8">FSL L7-0051</strain>
        <strain evidence="3 7">FSL L7-0259</strain>
        <strain evidence="2 6">FSL L7-1547</strain>
    </source>
</reference>
<organism evidence="2 6">
    <name type="scientific">Listeria booriae</name>
    <dbReference type="NCBI Taxonomy" id="1552123"/>
    <lineage>
        <taxon>Bacteria</taxon>
        <taxon>Bacillati</taxon>
        <taxon>Bacillota</taxon>
        <taxon>Bacilli</taxon>
        <taxon>Bacillales</taxon>
        <taxon>Listeriaceae</taxon>
        <taxon>Listeria</taxon>
    </lineage>
</organism>
<protein>
    <recommendedName>
        <fullName evidence="9">DNA-binding protein</fullName>
    </recommendedName>
</protein>
<proteinExistence type="predicted"/>
<evidence type="ECO:0000313" key="4">
    <source>
        <dbReference type="EMBL" id="MBC2178238.1"/>
    </source>
</evidence>